<evidence type="ECO:0000313" key="1">
    <source>
        <dbReference type="EMBL" id="CAH8372169.1"/>
    </source>
</evidence>
<gene>
    <name evidence="1" type="ORF">ERUC_LOCUS31643</name>
</gene>
<reference evidence="1 2" key="1">
    <citation type="submission" date="2022-03" db="EMBL/GenBank/DDBJ databases">
        <authorList>
            <person name="Macdonald S."/>
            <person name="Ahmed S."/>
            <person name="Newling K."/>
        </authorList>
    </citation>
    <scope>NUCLEOTIDE SEQUENCE [LARGE SCALE GENOMIC DNA]</scope>
</reference>
<dbReference type="AlphaFoldDB" id="A0ABC8L2Z1"/>
<proteinExistence type="predicted"/>
<dbReference type="EMBL" id="CAKOAT010434043">
    <property type="protein sequence ID" value="CAH8372169.1"/>
    <property type="molecule type" value="Genomic_DNA"/>
</dbReference>
<organism evidence="1 2">
    <name type="scientific">Eruca vesicaria subsp. sativa</name>
    <name type="common">Garden rocket</name>
    <name type="synonym">Eruca sativa</name>
    <dbReference type="NCBI Taxonomy" id="29727"/>
    <lineage>
        <taxon>Eukaryota</taxon>
        <taxon>Viridiplantae</taxon>
        <taxon>Streptophyta</taxon>
        <taxon>Embryophyta</taxon>
        <taxon>Tracheophyta</taxon>
        <taxon>Spermatophyta</taxon>
        <taxon>Magnoliopsida</taxon>
        <taxon>eudicotyledons</taxon>
        <taxon>Gunneridae</taxon>
        <taxon>Pentapetalae</taxon>
        <taxon>rosids</taxon>
        <taxon>malvids</taxon>
        <taxon>Brassicales</taxon>
        <taxon>Brassicaceae</taxon>
        <taxon>Brassiceae</taxon>
        <taxon>Eruca</taxon>
    </lineage>
</organism>
<accession>A0ABC8L2Z1</accession>
<keyword evidence="2" id="KW-1185">Reference proteome</keyword>
<protein>
    <submittedName>
        <fullName evidence="1">Uncharacterized protein</fullName>
    </submittedName>
</protein>
<name>A0ABC8L2Z1_ERUVS</name>
<comment type="caution">
    <text evidence="1">The sequence shown here is derived from an EMBL/GenBank/DDBJ whole genome shotgun (WGS) entry which is preliminary data.</text>
</comment>
<sequence>MKSVGFHFSIDLDSTDSTSPNGDDDVSRSRVATDTRRHNLRYLGHSNVFSLVASPFAVVVVVPCPLPASVISFSSIELRANGRTDKEWKKLLPYLRSCLGEDCNIRESLTSGPSHAIDITREVLFQLCALIQAACFWLLLQLRDTILMSLE</sequence>
<evidence type="ECO:0000313" key="2">
    <source>
        <dbReference type="Proteomes" id="UP001642260"/>
    </source>
</evidence>
<dbReference type="Proteomes" id="UP001642260">
    <property type="component" value="Unassembled WGS sequence"/>
</dbReference>